<organism evidence="3 4">
    <name type="scientific">Rubus argutus</name>
    <name type="common">Southern blackberry</name>
    <dbReference type="NCBI Taxonomy" id="59490"/>
    <lineage>
        <taxon>Eukaryota</taxon>
        <taxon>Viridiplantae</taxon>
        <taxon>Streptophyta</taxon>
        <taxon>Embryophyta</taxon>
        <taxon>Tracheophyta</taxon>
        <taxon>Spermatophyta</taxon>
        <taxon>Magnoliopsida</taxon>
        <taxon>eudicotyledons</taxon>
        <taxon>Gunneridae</taxon>
        <taxon>Pentapetalae</taxon>
        <taxon>rosids</taxon>
        <taxon>fabids</taxon>
        <taxon>Rosales</taxon>
        <taxon>Rosaceae</taxon>
        <taxon>Rosoideae</taxon>
        <taxon>Rosoideae incertae sedis</taxon>
        <taxon>Rubus</taxon>
    </lineage>
</organism>
<reference evidence="3 4" key="1">
    <citation type="journal article" date="2023" name="G3 (Bethesda)">
        <title>A chromosome-length genome assembly and annotation of blackberry (Rubus argutus, cv. 'Hillquist').</title>
        <authorList>
            <person name="Bruna T."/>
            <person name="Aryal R."/>
            <person name="Dudchenko O."/>
            <person name="Sargent D.J."/>
            <person name="Mead D."/>
            <person name="Buti M."/>
            <person name="Cavallini A."/>
            <person name="Hytonen T."/>
            <person name="Andres J."/>
            <person name="Pham M."/>
            <person name="Weisz D."/>
            <person name="Mascagni F."/>
            <person name="Usai G."/>
            <person name="Natali L."/>
            <person name="Bassil N."/>
            <person name="Fernandez G.E."/>
            <person name="Lomsadze A."/>
            <person name="Armour M."/>
            <person name="Olukolu B."/>
            <person name="Poorten T."/>
            <person name="Britton C."/>
            <person name="Davik J."/>
            <person name="Ashrafi H."/>
            <person name="Aiden E.L."/>
            <person name="Borodovsky M."/>
            <person name="Worthington M."/>
        </authorList>
    </citation>
    <scope>NUCLEOTIDE SEQUENCE [LARGE SCALE GENOMIC DNA]</scope>
    <source>
        <strain evidence="3">PI 553951</strain>
    </source>
</reference>
<dbReference type="PANTHER" id="PTHR34835">
    <property type="entry name" value="OS07G0283600 PROTEIN-RELATED"/>
    <property type="match status" value="1"/>
</dbReference>
<evidence type="ECO:0000256" key="2">
    <source>
        <dbReference type="SAM" id="Phobius"/>
    </source>
</evidence>
<proteinExistence type="predicted"/>
<evidence type="ECO:0000313" key="4">
    <source>
        <dbReference type="Proteomes" id="UP001457282"/>
    </source>
</evidence>
<feature type="transmembrane region" description="Helical" evidence="2">
    <location>
        <begin position="258"/>
        <end position="279"/>
    </location>
</feature>
<dbReference type="EMBL" id="JBEDUW010000004">
    <property type="protein sequence ID" value="KAK9932443.1"/>
    <property type="molecule type" value="Genomic_DNA"/>
</dbReference>
<keyword evidence="2" id="KW-1133">Transmembrane helix</keyword>
<dbReference type="Proteomes" id="UP001457282">
    <property type="component" value="Unassembled WGS sequence"/>
</dbReference>
<dbReference type="Gene3D" id="3.40.395.10">
    <property type="entry name" value="Adenoviral Proteinase, Chain A"/>
    <property type="match status" value="1"/>
</dbReference>
<name>A0AAW1X8U3_RUBAR</name>
<comment type="caution">
    <text evidence="3">The sequence shown here is derived from an EMBL/GenBank/DDBJ whole genome shotgun (WGS) entry which is preliminary data.</text>
</comment>
<dbReference type="InterPro" id="IPR038765">
    <property type="entry name" value="Papain-like_cys_pep_sf"/>
</dbReference>
<dbReference type="SUPFAM" id="SSF54001">
    <property type="entry name" value="Cysteine proteinases"/>
    <property type="match status" value="1"/>
</dbReference>
<gene>
    <name evidence="3" type="ORF">M0R45_019681</name>
</gene>
<keyword evidence="2" id="KW-0472">Membrane</keyword>
<sequence length="641" mass="73124">MQGNKRQQQKRITLSTDRKRKNEIESVDKKTMRLGKDNAEVALDGNVEVRHGLIVQDPFTTLATVTISTATRLKEFKRTVSSLSNEKIIAILEMGFGPIYQFRCSSLNLVLCQTLVDNFDVCNSRIKIHGRQLSITKVDFQRVMGVRDGGCGVDLRGSMDHPEIEVMRKKIFGKSTELNIDVLRKHVVDSRTADDTFKIYFSLYAMATLLCPTTPGHVDLSYLVAVRDPNALHLNNWASFCFNRLVEGISMFQRRRHIYIGGCLVFLQLFYLDVVAYSLCIVQKSVPPVLTWGTKEAKMVYDRVEESRGFQFESIYVTKRLSGGRTESTTSGYVDVSTGIKTNFWEDLTEVKSDVCAVKSEVDILRSSVREMKPDIMFLRTAISTLEESLGLLKSLGIGHLVSTVLKSVLAADSNVPLERMQEDLNGDHQYEADTPETKIHMSVNEPPMEKKDEARSSMNQRKEYLQTKQHGTGIFSMVGDISEIDTTLLKYMFSKKINPNDGNMSIDEVARHGEFSVSRWDMCCLSPRHPLNRKVIDISASYLYETESDRWFLPAFFPEVYEDEQSWLSLLETLCIERNYHERLHRCTQIFIPINDTVNDHWFLFVISMGDVDCETWDCKPAPQADERRKDYASAAVICN</sequence>
<evidence type="ECO:0000313" key="3">
    <source>
        <dbReference type="EMBL" id="KAK9932443.1"/>
    </source>
</evidence>
<accession>A0AAW1X8U3</accession>
<evidence type="ECO:0008006" key="5">
    <source>
        <dbReference type="Google" id="ProtNLM"/>
    </source>
</evidence>
<feature type="compositionally biased region" description="Polar residues" evidence="1">
    <location>
        <begin position="1"/>
        <end position="15"/>
    </location>
</feature>
<feature type="region of interest" description="Disordered" evidence="1">
    <location>
        <begin position="1"/>
        <end position="20"/>
    </location>
</feature>
<keyword evidence="4" id="KW-1185">Reference proteome</keyword>
<protein>
    <recommendedName>
        <fullName evidence="5">Ubiquitin-like protease family profile domain-containing protein</fullName>
    </recommendedName>
</protein>
<keyword evidence="2" id="KW-0812">Transmembrane</keyword>
<dbReference type="AlphaFoldDB" id="A0AAW1X8U3"/>
<evidence type="ECO:0000256" key="1">
    <source>
        <dbReference type="SAM" id="MobiDB-lite"/>
    </source>
</evidence>
<dbReference type="PANTHER" id="PTHR34835:SF34">
    <property type="entry name" value="OS08G0555500 PROTEIN"/>
    <property type="match status" value="1"/>
</dbReference>